<dbReference type="EMBL" id="RQTK01000014">
    <property type="protein sequence ID" value="RUS91329.1"/>
    <property type="molecule type" value="Genomic_DNA"/>
</dbReference>
<reference evidence="2 3" key="1">
    <citation type="submission" date="2019-01" db="EMBL/GenBank/DDBJ databases">
        <title>A draft genome assembly of the solar-powered sea slug Elysia chlorotica.</title>
        <authorList>
            <person name="Cai H."/>
            <person name="Li Q."/>
            <person name="Fang X."/>
            <person name="Li J."/>
            <person name="Curtis N.E."/>
            <person name="Altenburger A."/>
            <person name="Shibata T."/>
            <person name="Feng M."/>
            <person name="Maeda T."/>
            <person name="Schwartz J.A."/>
            <person name="Shigenobu S."/>
            <person name="Lundholm N."/>
            <person name="Nishiyama T."/>
            <person name="Yang H."/>
            <person name="Hasebe M."/>
            <person name="Li S."/>
            <person name="Pierce S.K."/>
            <person name="Wang J."/>
        </authorList>
    </citation>
    <scope>NUCLEOTIDE SEQUENCE [LARGE SCALE GENOMIC DNA]</scope>
    <source>
        <strain evidence="2">EC2010</strain>
        <tissue evidence="2">Whole organism of an adult</tissue>
    </source>
</reference>
<dbReference type="InterPro" id="IPR036465">
    <property type="entry name" value="vWFA_dom_sf"/>
</dbReference>
<dbReference type="SUPFAM" id="SSF53300">
    <property type="entry name" value="vWA-like"/>
    <property type="match status" value="1"/>
</dbReference>
<dbReference type="InterPro" id="IPR002035">
    <property type="entry name" value="VWF_A"/>
</dbReference>
<accession>A0A433UC08</accession>
<gene>
    <name evidence="2" type="ORF">EGW08_000943</name>
</gene>
<dbReference type="Gene3D" id="3.40.50.410">
    <property type="entry name" value="von Willebrand factor, type A domain"/>
    <property type="match status" value="1"/>
</dbReference>
<evidence type="ECO:0000259" key="1">
    <source>
        <dbReference type="Pfam" id="PF00092"/>
    </source>
</evidence>
<proteinExistence type="predicted"/>
<dbReference type="Pfam" id="PF00092">
    <property type="entry name" value="VWA"/>
    <property type="match status" value="1"/>
</dbReference>
<keyword evidence="3" id="KW-1185">Reference proteome</keyword>
<dbReference type="Proteomes" id="UP000271974">
    <property type="component" value="Unassembled WGS sequence"/>
</dbReference>
<dbReference type="AlphaFoldDB" id="A0A433UC08"/>
<evidence type="ECO:0000313" key="3">
    <source>
        <dbReference type="Proteomes" id="UP000271974"/>
    </source>
</evidence>
<organism evidence="2 3">
    <name type="scientific">Elysia chlorotica</name>
    <name type="common">Eastern emerald elysia</name>
    <name type="synonym">Sea slug</name>
    <dbReference type="NCBI Taxonomy" id="188477"/>
    <lineage>
        <taxon>Eukaryota</taxon>
        <taxon>Metazoa</taxon>
        <taxon>Spiralia</taxon>
        <taxon>Lophotrochozoa</taxon>
        <taxon>Mollusca</taxon>
        <taxon>Gastropoda</taxon>
        <taxon>Heterobranchia</taxon>
        <taxon>Euthyneura</taxon>
        <taxon>Panpulmonata</taxon>
        <taxon>Sacoglossa</taxon>
        <taxon>Placobranchoidea</taxon>
        <taxon>Plakobranchidae</taxon>
        <taxon>Elysia</taxon>
    </lineage>
</organism>
<feature type="domain" description="VWFA" evidence="1">
    <location>
        <begin position="6"/>
        <end position="88"/>
    </location>
</feature>
<name>A0A433UC08_ELYCH</name>
<evidence type="ECO:0000313" key="2">
    <source>
        <dbReference type="EMBL" id="RUS91329.1"/>
    </source>
</evidence>
<comment type="caution">
    <text evidence="2">The sequence shown here is derived from an EMBL/GenBank/DDBJ whole genome shotgun (WGS) entry which is preliminary data.</text>
</comment>
<sequence length="159" mass="17123">MTGNATAINAGLDGMSPQFRSTEAGEAFRKAREVLTTASPSRPSDVPRYIIYLVDGAVSNATDLASEALITRNMGIEVYAAGFSPAAKFDDLFIATGSVDRIRQVNSDLELDQFVVPLAFYLCQGKFGFYPGDISGCLGHLETDSYLKGSTVRLRLVLT</sequence>
<protein>
    <recommendedName>
        <fullName evidence="1">VWFA domain-containing protein</fullName>
    </recommendedName>
</protein>
<dbReference type="OrthoDB" id="10487373at2759"/>